<evidence type="ECO:0000313" key="2">
    <source>
        <dbReference type="EMBL" id="KAG0452305.1"/>
    </source>
</evidence>
<proteinExistence type="predicted"/>
<protein>
    <submittedName>
        <fullName evidence="2">Uncharacterized protein</fullName>
    </submittedName>
</protein>
<dbReference type="EMBL" id="JADCNL010000014">
    <property type="protein sequence ID" value="KAG0452305.1"/>
    <property type="molecule type" value="Genomic_DNA"/>
</dbReference>
<accession>A0A835U8X5</accession>
<dbReference type="Proteomes" id="UP000639772">
    <property type="component" value="Unassembled WGS sequence"/>
</dbReference>
<sequence>MAGNGKVEEEKEELKKGGLRTMPFVLASEIRDRFALAGFNANKVQYMQNELHLHLVQATNTLNFFSGTASLTPLLVLSSQTHSQVASGPSPPALSSTYL</sequence>
<dbReference type="InterPro" id="IPR036259">
    <property type="entry name" value="MFS_trans_sf"/>
</dbReference>
<dbReference type="OrthoDB" id="1898501at2759"/>
<evidence type="ECO:0000313" key="4">
    <source>
        <dbReference type="Proteomes" id="UP000639772"/>
    </source>
</evidence>
<reference evidence="3 4" key="1">
    <citation type="journal article" date="2020" name="Nat. Food">
        <title>A phased Vanilla planifolia genome enables genetic improvement of flavour and production.</title>
        <authorList>
            <person name="Hasing T."/>
            <person name="Tang H."/>
            <person name="Brym M."/>
            <person name="Khazi F."/>
            <person name="Huang T."/>
            <person name="Chambers A.H."/>
        </authorList>
    </citation>
    <scope>NUCLEOTIDE SEQUENCE [LARGE SCALE GENOMIC DNA]</scope>
    <source>
        <tissue evidence="2">Leaf</tissue>
    </source>
</reference>
<dbReference type="EMBL" id="JADCNM010000305">
    <property type="protein sequence ID" value="KAG0448492.1"/>
    <property type="molecule type" value="Genomic_DNA"/>
</dbReference>
<dbReference type="Proteomes" id="UP000636800">
    <property type="component" value="Unassembled WGS sequence"/>
</dbReference>
<gene>
    <name evidence="2" type="ORF">HPP92_024969</name>
    <name evidence="1" type="ORF">HPP92_027803</name>
</gene>
<dbReference type="AlphaFoldDB" id="A0A835U8X5"/>
<dbReference type="Gene3D" id="1.20.1250.20">
    <property type="entry name" value="MFS general substrate transporter like domains"/>
    <property type="match status" value="1"/>
</dbReference>
<keyword evidence="3" id="KW-1185">Reference proteome</keyword>
<name>A0A835U8X5_VANPL</name>
<evidence type="ECO:0000313" key="3">
    <source>
        <dbReference type="Proteomes" id="UP000636800"/>
    </source>
</evidence>
<comment type="caution">
    <text evidence="2">The sequence shown here is derived from an EMBL/GenBank/DDBJ whole genome shotgun (WGS) entry which is preliminary data.</text>
</comment>
<organism evidence="2 3">
    <name type="scientific">Vanilla planifolia</name>
    <name type="common">Vanilla</name>
    <dbReference type="NCBI Taxonomy" id="51239"/>
    <lineage>
        <taxon>Eukaryota</taxon>
        <taxon>Viridiplantae</taxon>
        <taxon>Streptophyta</taxon>
        <taxon>Embryophyta</taxon>
        <taxon>Tracheophyta</taxon>
        <taxon>Spermatophyta</taxon>
        <taxon>Magnoliopsida</taxon>
        <taxon>Liliopsida</taxon>
        <taxon>Asparagales</taxon>
        <taxon>Orchidaceae</taxon>
        <taxon>Vanilloideae</taxon>
        <taxon>Vanilleae</taxon>
        <taxon>Vanilla</taxon>
    </lineage>
</organism>
<evidence type="ECO:0000313" key="1">
    <source>
        <dbReference type="EMBL" id="KAG0448492.1"/>
    </source>
</evidence>